<dbReference type="InterPro" id="IPR006564">
    <property type="entry name" value="Znf_PMZ"/>
</dbReference>
<keyword evidence="6" id="KW-0539">Nucleus</keyword>
<dbReference type="AlphaFoldDB" id="A0AAN9RBB2"/>
<dbReference type="GO" id="GO:0008270">
    <property type="term" value="F:zinc ion binding"/>
    <property type="evidence" value="ECO:0007669"/>
    <property type="project" value="UniProtKB-UniRule"/>
</dbReference>
<dbReference type="SMART" id="SM00575">
    <property type="entry name" value="ZnF_PMZ"/>
    <property type="match status" value="1"/>
</dbReference>
<dbReference type="InterPro" id="IPR031052">
    <property type="entry name" value="FHY3/FAR1"/>
</dbReference>
<dbReference type="PROSITE" id="PS50966">
    <property type="entry name" value="ZF_SWIM"/>
    <property type="match status" value="1"/>
</dbReference>
<comment type="function">
    <text evidence="6">Putative transcription activator involved in regulating light control of development.</text>
</comment>
<evidence type="ECO:0000259" key="7">
    <source>
        <dbReference type="PROSITE" id="PS50966"/>
    </source>
</evidence>
<evidence type="ECO:0000256" key="3">
    <source>
        <dbReference type="ARBA" id="ARBA00022771"/>
    </source>
</evidence>
<accession>A0AAN9RBB2</accession>
<dbReference type="GO" id="GO:0006355">
    <property type="term" value="P:regulation of DNA-templated transcription"/>
    <property type="evidence" value="ECO:0007669"/>
    <property type="project" value="UniProtKB-UniRule"/>
</dbReference>
<evidence type="ECO:0000313" key="9">
    <source>
        <dbReference type="Proteomes" id="UP001374584"/>
    </source>
</evidence>
<evidence type="ECO:0000256" key="4">
    <source>
        <dbReference type="ARBA" id="ARBA00022833"/>
    </source>
</evidence>
<evidence type="ECO:0000256" key="1">
    <source>
        <dbReference type="ARBA" id="ARBA00005889"/>
    </source>
</evidence>
<dbReference type="Pfam" id="PF04434">
    <property type="entry name" value="SWIM"/>
    <property type="match status" value="1"/>
</dbReference>
<dbReference type="PANTHER" id="PTHR31669">
    <property type="entry name" value="PROTEIN FAR1-RELATED SEQUENCE 10-RELATED"/>
    <property type="match status" value="1"/>
</dbReference>
<protein>
    <recommendedName>
        <fullName evidence="6">Protein FAR1-RELATED SEQUENCE</fullName>
    </recommendedName>
</protein>
<gene>
    <name evidence="8" type="ORF">VNO80_13501</name>
</gene>
<dbReference type="Proteomes" id="UP001374584">
    <property type="component" value="Unassembled WGS sequence"/>
</dbReference>
<keyword evidence="3 5" id="KW-0863">Zinc-finger</keyword>
<feature type="domain" description="SWIM-type" evidence="7">
    <location>
        <begin position="32"/>
        <end position="70"/>
    </location>
</feature>
<keyword evidence="2 6" id="KW-0479">Metal-binding</keyword>
<organism evidence="8 9">
    <name type="scientific">Phaseolus coccineus</name>
    <name type="common">Scarlet runner bean</name>
    <name type="synonym">Phaseolus multiflorus</name>
    <dbReference type="NCBI Taxonomy" id="3886"/>
    <lineage>
        <taxon>Eukaryota</taxon>
        <taxon>Viridiplantae</taxon>
        <taxon>Streptophyta</taxon>
        <taxon>Embryophyta</taxon>
        <taxon>Tracheophyta</taxon>
        <taxon>Spermatophyta</taxon>
        <taxon>Magnoliopsida</taxon>
        <taxon>eudicotyledons</taxon>
        <taxon>Gunneridae</taxon>
        <taxon>Pentapetalae</taxon>
        <taxon>rosids</taxon>
        <taxon>fabids</taxon>
        <taxon>Fabales</taxon>
        <taxon>Fabaceae</taxon>
        <taxon>Papilionoideae</taxon>
        <taxon>50 kb inversion clade</taxon>
        <taxon>NPAAA clade</taxon>
        <taxon>indigoferoid/millettioid clade</taxon>
        <taxon>Phaseoleae</taxon>
        <taxon>Phaseolus</taxon>
    </lineage>
</organism>
<dbReference type="InterPro" id="IPR007527">
    <property type="entry name" value="Znf_SWIM"/>
</dbReference>
<comment type="caution">
    <text evidence="8">The sequence shown here is derived from an EMBL/GenBank/DDBJ whole genome shotgun (WGS) entry which is preliminary data.</text>
</comment>
<dbReference type="PANTHER" id="PTHR31669:SF283">
    <property type="entry name" value="PROTEIN FAR1-RELATED SEQUENCE"/>
    <property type="match status" value="1"/>
</dbReference>
<keyword evidence="9" id="KW-1185">Reference proteome</keyword>
<evidence type="ECO:0000256" key="6">
    <source>
        <dbReference type="RuleBase" id="RU367018"/>
    </source>
</evidence>
<proteinExistence type="inferred from homology"/>
<comment type="similarity">
    <text evidence="1 6">Belongs to the FHY3/FAR1 family.</text>
</comment>
<comment type="subcellular location">
    <subcellularLocation>
        <location evidence="6">Nucleus</location>
    </subcellularLocation>
</comment>
<dbReference type="GO" id="GO:0005634">
    <property type="term" value="C:nucleus"/>
    <property type="evidence" value="ECO:0007669"/>
    <property type="project" value="UniProtKB-SubCell"/>
</dbReference>
<name>A0AAN9RBB2_PHACN</name>
<evidence type="ECO:0000256" key="2">
    <source>
        <dbReference type="ARBA" id="ARBA00022723"/>
    </source>
</evidence>
<evidence type="ECO:0000256" key="5">
    <source>
        <dbReference type="PROSITE-ProRule" id="PRU00325"/>
    </source>
</evidence>
<keyword evidence="4 6" id="KW-0862">Zinc</keyword>
<evidence type="ECO:0000313" key="8">
    <source>
        <dbReference type="EMBL" id="KAK7364759.1"/>
    </source>
</evidence>
<dbReference type="EMBL" id="JAYMYR010000005">
    <property type="protein sequence ID" value="KAK7364759.1"/>
    <property type="molecule type" value="Genomic_DNA"/>
</dbReference>
<sequence>MNCAVNNAYIEGDACRFTVIEESFQNGKPEHRNVVVLFHRDKVDVCCTCLLFEFRGILCRHCLVVLAQEKVTKVPTKYVLARWSKNIRRKHTYIRSSYGTKDKDPQLQRCNSPVNASGNSTRKLCGRCSFRADQCN</sequence>
<reference evidence="8 9" key="1">
    <citation type="submission" date="2024-01" db="EMBL/GenBank/DDBJ databases">
        <title>The genomes of 5 underutilized Papilionoideae crops provide insights into root nodulation and disease resistanc.</title>
        <authorList>
            <person name="Jiang F."/>
        </authorList>
    </citation>
    <scope>NUCLEOTIDE SEQUENCE [LARGE SCALE GENOMIC DNA]</scope>
    <source>
        <strain evidence="8">JINMINGXINNONG_FW02</strain>
        <tissue evidence="8">Leaves</tissue>
    </source>
</reference>